<dbReference type="KEGG" id="mgot:MgSA37_03399"/>
<dbReference type="GO" id="GO:0003841">
    <property type="term" value="F:1-acylglycerol-3-phosphate O-acyltransferase activity"/>
    <property type="evidence" value="ECO:0007669"/>
    <property type="project" value="UniProtKB-EC"/>
</dbReference>
<organism evidence="6 7">
    <name type="scientific">Mucilaginibacter gotjawali</name>
    <dbReference type="NCBI Taxonomy" id="1550579"/>
    <lineage>
        <taxon>Bacteria</taxon>
        <taxon>Pseudomonadati</taxon>
        <taxon>Bacteroidota</taxon>
        <taxon>Sphingobacteriia</taxon>
        <taxon>Sphingobacteriales</taxon>
        <taxon>Sphingobacteriaceae</taxon>
        <taxon>Mucilaginibacter</taxon>
    </lineage>
</organism>
<dbReference type="InterPro" id="IPR002123">
    <property type="entry name" value="Plipid/glycerol_acylTrfase"/>
</dbReference>
<dbReference type="CDD" id="cd07989">
    <property type="entry name" value="LPLAT_AGPAT-like"/>
    <property type="match status" value="1"/>
</dbReference>
<gene>
    <name evidence="6" type="ORF">MgSA37_03399</name>
</gene>
<keyword evidence="5 6" id="KW-0012">Acyltransferase</keyword>
<dbReference type="GO" id="GO:0006654">
    <property type="term" value="P:phosphatidic acid biosynthetic process"/>
    <property type="evidence" value="ECO:0007669"/>
    <property type="project" value="TreeGrafter"/>
</dbReference>
<dbReference type="EMBL" id="AP017313">
    <property type="protein sequence ID" value="BAU55218.1"/>
    <property type="molecule type" value="Genomic_DNA"/>
</dbReference>
<evidence type="ECO:0000256" key="4">
    <source>
        <dbReference type="ARBA" id="ARBA00023098"/>
    </source>
</evidence>
<reference evidence="6 7" key="1">
    <citation type="submission" date="2015-12" db="EMBL/GenBank/DDBJ databases">
        <title>Genome sequence of Mucilaginibacter gotjawali.</title>
        <authorList>
            <person name="Lee J.S."/>
            <person name="Lee K.C."/>
            <person name="Kim K.K."/>
            <person name="Lee B.W."/>
        </authorList>
    </citation>
    <scope>NUCLEOTIDE SEQUENCE [LARGE SCALE GENOMIC DNA]</scope>
    <source>
        <strain evidence="6 7">SA3-7</strain>
    </source>
</reference>
<accession>A0A0X8X519</accession>
<dbReference type="Proteomes" id="UP000218263">
    <property type="component" value="Chromosome"/>
</dbReference>
<dbReference type="SUPFAM" id="SSF69593">
    <property type="entry name" value="Glycerol-3-phosphate (1)-acyltransferase"/>
    <property type="match status" value="1"/>
</dbReference>
<keyword evidence="3 6" id="KW-0808">Transferase</keyword>
<evidence type="ECO:0000256" key="1">
    <source>
        <dbReference type="ARBA" id="ARBA00005189"/>
    </source>
</evidence>
<proteinExistence type="predicted"/>
<evidence type="ECO:0000256" key="3">
    <source>
        <dbReference type="ARBA" id="ARBA00022679"/>
    </source>
</evidence>
<dbReference type="PANTHER" id="PTHR10434">
    <property type="entry name" value="1-ACYL-SN-GLYCEROL-3-PHOSPHATE ACYLTRANSFERASE"/>
    <property type="match status" value="1"/>
</dbReference>
<dbReference type="AlphaFoldDB" id="A0A0X8X519"/>
<name>A0A0X8X519_9SPHI</name>
<evidence type="ECO:0000256" key="5">
    <source>
        <dbReference type="ARBA" id="ARBA00023315"/>
    </source>
</evidence>
<dbReference type="RefSeq" id="WP_096353449.1">
    <property type="nucleotide sequence ID" value="NZ_AP017313.1"/>
</dbReference>
<dbReference type="SMART" id="SM00563">
    <property type="entry name" value="PlsC"/>
    <property type="match status" value="1"/>
</dbReference>
<keyword evidence="2" id="KW-0444">Lipid biosynthesis</keyword>
<protein>
    <submittedName>
        <fullName evidence="6">2-acyl-glycerophospho-ethanolamine acyltransferase</fullName>
    </submittedName>
</protein>
<dbReference type="PANTHER" id="PTHR10434:SF64">
    <property type="entry name" value="1-ACYL-SN-GLYCEROL-3-PHOSPHATE ACYLTRANSFERASE-RELATED"/>
    <property type="match status" value="1"/>
</dbReference>
<evidence type="ECO:0000313" key="6">
    <source>
        <dbReference type="EMBL" id="BAU55218.1"/>
    </source>
</evidence>
<dbReference type="OrthoDB" id="9803035at2"/>
<evidence type="ECO:0000256" key="2">
    <source>
        <dbReference type="ARBA" id="ARBA00022516"/>
    </source>
</evidence>
<comment type="pathway">
    <text evidence="1">Lipid metabolism.</text>
</comment>
<keyword evidence="4" id="KW-0443">Lipid metabolism</keyword>
<evidence type="ECO:0000313" key="7">
    <source>
        <dbReference type="Proteomes" id="UP000218263"/>
    </source>
</evidence>
<dbReference type="Pfam" id="PF01553">
    <property type="entry name" value="Acyltransferase"/>
    <property type="match status" value="1"/>
</dbReference>
<sequence>MKILLKKIHVYLYVASVAFTYFLCWPMLYYFSRNPSRYYGMNKLRRAWGFLSSGFAGFLFKYEYEEPIDWSKTYIVCPNHTSNLDIAAMCVLVKSNCCFMGKETLKDGLVTGLFFRTVDIPVNRESKMSSYRAFKMAAERLNNGYTLIIFPEGGIADNYPPTLHEFKNGPFKLAIDLKIPIIPVSTSDTWKKLWDDGTKYGTKPGICHYHVHRPIETAHLAPADADALRDEVYGIIGRQLQLGYMALEIA</sequence>
<keyword evidence="7" id="KW-1185">Reference proteome</keyword>